<evidence type="ECO:0000256" key="4">
    <source>
        <dbReference type="ARBA" id="ARBA00023002"/>
    </source>
</evidence>
<comment type="caution">
    <text evidence="7">The sequence shown here is derived from an EMBL/GenBank/DDBJ whole genome shotgun (WGS) entry which is preliminary data.</text>
</comment>
<evidence type="ECO:0000256" key="5">
    <source>
        <dbReference type="RuleBase" id="RU362075"/>
    </source>
</evidence>
<comment type="pathway">
    <text evidence="1 5">Carotenoid biosynthesis.</text>
</comment>
<dbReference type="NCBIfam" id="NF042421">
    <property type="entry name" value="hydcarot_desat_CrtD"/>
    <property type="match status" value="1"/>
</dbReference>
<dbReference type="InterPro" id="IPR054840">
    <property type="entry name" value="hydcarot_desat_CrtD"/>
</dbReference>
<dbReference type="NCBIfam" id="TIGR02734">
    <property type="entry name" value="crtI_fam"/>
    <property type="match status" value="1"/>
</dbReference>
<dbReference type="Proteomes" id="UP001168552">
    <property type="component" value="Unassembled WGS sequence"/>
</dbReference>
<dbReference type="PANTHER" id="PTHR43734:SF7">
    <property type="entry name" value="4,4'-DIAPONEUROSPORENE OXYGENASE"/>
    <property type="match status" value="1"/>
</dbReference>
<protein>
    <submittedName>
        <fullName evidence="7">Phytoene desaturase family protein</fullName>
        <ecNumber evidence="7">1.-.-.-</ecNumber>
    </submittedName>
</protein>
<evidence type="ECO:0000256" key="2">
    <source>
        <dbReference type="ARBA" id="ARBA00006046"/>
    </source>
</evidence>
<dbReference type="InterPro" id="IPR014105">
    <property type="entry name" value="Carotenoid/retinoid_OxRdtase"/>
</dbReference>
<dbReference type="RefSeq" id="WP_320004324.1">
    <property type="nucleotide sequence ID" value="NZ_JAUHJS010000004.1"/>
</dbReference>
<organism evidence="7 8">
    <name type="scientific">Shiella aurantiaca</name>
    <dbReference type="NCBI Taxonomy" id="3058365"/>
    <lineage>
        <taxon>Bacteria</taxon>
        <taxon>Pseudomonadati</taxon>
        <taxon>Bacteroidota</taxon>
        <taxon>Cytophagia</taxon>
        <taxon>Cytophagales</taxon>
        <taxon>Shiellaceae</taxon>
        <taxon>Shiella</taxon>
    </lineage>
</organism>
<evidence type="ECO:0000313" key="7">
    <source>
        <dbReference type="EMBL" id="MDN4165794.1"/>
    </source>
</evidence>
<sequence>MPKKAIVIGAGVAGLASAIRLAQKGFKVEILEANSYPGGKLHSFTQEGYRFDAGPSLFTMPHFVEELFTLCQKPVEAYFQYSKMEEACRYFYEDGTRLIVHADTEKFAQEVESQLGVPSERVLKYLAHSRQIYETSGKIFLEKSLHKADTWLSTEVLKALLLIPSFDLHRSMHGANSSRLKHPKLIQLFDRFATYNGSSPYQAPGILNVIPHLEHGFGTFFPKGGMHAITRALVQLAEEMGVKIRYQQRVEKILVENGKAIGVELNGEKRFTDVVISNMDVVPTYRKLLPTEKAPERTLRQERSSSALIFYWGIQKELPELGLHNIFFSENYKEEFRQIFEEKTVYADPTVYIHISSKVEKEDAPAGCENWFVMVNVPGNTGQDWSQITQAVREAVLLKLSRILGQDIASLIANESILDPIRIEENTASYQGSLYGAASNNAFAAFLRHPNFSSSIQNLHFCGGSVHPGGGIPLCLLSAKIMVDTLTV</sequence>
<evidence type="ECO:0000259" key="6">
    <source>
        <dbReference type="Pfam" id="PF01593"/>
    </source>
</evidence>
<dbReference type="InterPro" id="IPR036188">
    <property type="entry name" value="FAD/NAD-bd_sf"/>
</dbReference>
<name>A0ABT8F690_9BACT</name>
<dbReference type="EMBL" id="JAUHJS010000004">
    <property type="protein sequence ID" value="MDN4165794.1"/>
    <property type="molecule type" value="Genomic_DNA"/>
</dbReference>
<reference evidence="7" key="1">
    <citation type="submission" date="2023-06" db="EMBL/GenBank/DDBJ databases">
        <title>Cytophagales bacterium Strain LB-30, isolated from soil.</title>
        <authorList>
            <person name="Liu B."/>
        </authorList>
    </citation>
    <scope>NUCLEOTIDE SEQUENCE</scope>
    <source>
        <strain evidence="7">LB-30</strain>
    </source>
</reference>
<gene>
    <name evidence="7" type="primary">crtI</name>
    <name evidence="7" type="ORF">QWY31_09785</name>
</gene>
<comment type="similarity">
    <text evidence="2 5">Belongs to the carotenoid/retinoid oxidoreductase family.</text>
</comment>
<evidence type="ECO:0000256" key="1">
    <source>
        <dbReference type="ARBA" id="ARBA00004829"/>
    </source>
</evidence>
<evidence type="ECO:0000256" key="3">
    <source>
        <dbReference type="ARBA" id="ARBA00022746"/>
    </source>
</evidence>
<dbReference type="InterPro" id="IPR002937">
    <property type="entry name" value="Amino_oxidase"/>
</dbReference>
<dbReference type="Pfam" id="PF01593">
    <property type="entry name" value="Amino_oxidase"/>
    <property type="match status" value="1"/>
</dbReference>
<keyword evidence="3 5" id="KW-0125">Carotenoid biosynthesis</keyword>
<dbReference type="SUPFAM" id="SSF51905">
    <property type="entry name" value="FAD/NAD(P)-binding domain"/>
    <property type="match status" value="1"/>
</dbReference>
<dbReference type="Gene3D" id="3.50.50.60">
    <property type="entry name" value="FAD/NAD(P)-binding domain"/>
    <property type="match status" value="2"/>
</dbReference>
<dbReference type="GO" id="GO:0016491">
    <property type="term" value="F:oxidoreductase activity"/>
    <property type="evidence" value="ECO:0007669"/>
    <property type="project" value="UniProtKB-KW"/>
</dbReference>
<dbReference type="EC" id="1.-.-.-" evidence="7"/>
<evidence type="ECO:0000313" key="8">
    <source>
        <dbReference type="Proteomes" id="UP001168552"/>
    </source>
</evidence>
<proteinExistence type="inferred from homology"/>
<feature type="domain" description="Amine oxidase" evidence="6">
    <location>
        <begin position="12"/>
        <end position="480"/>
    </location>
</feature>
<keyword evidence="4 5" id="KW-0560">Oxidoreductase</keyword>
<dbReference type="PANTHER" id="PTHR43734">
    <property type="entry name" value="PHYTOENE DESATURASE"/>
    <property type="match status" value="1"/>
</dbReference>
<keyword evidence="8" id="KW-1185">Reference proteome</keyword>
<accession>A0ABT8F690</accession>